<evidence type="ECO:0000259" key="3">
    <source>
        <dbReference type="PROSITE" id="PS50234"/>
    </source>
</evidence>
<name>A0A0V8HGT9_9BACI</name>
<feature type="chain" id="PRO_5039097698" evidence="2">
    <location>
        <begin position="19"/>
        <end position="460"/>
    </location>
</feature>
<dbReference type="OrthoDB" id="9783818at2"/>
<proteinExistence type="predicted"/>
<evidence type="ECO:0000313" key="4">
    <source>
        <dbReference type="EMBL" id="SCC15336.1"/>
    </source>
</evidence>
<dbReference type="SMART" id="SM00327">
    <property type="entry name" value="VWA"/>
    <property type="match status" value="1"/>
</dbReference>
<dbReference type="PROSITE" id="PS50234">
    <property type="entry name" value="VWFA"/>
    <property type="match status" value="1"/>
</dbReference>
<gene>
    <name evidence="4" type="ORF">GA0061094_2738</name>
</gene>
<evidence type="ECO:0000313" key="5">
    <source>
        <dbReference type="Proteomes" id="UP000181997"/>
    </source>
</evidence>
<dbReference type="Gene3D" id="3.40.50.410">
    <property type="entry name" value="von Willebrand factor, type A domain"/>
    <property type="match status" value="2"/>
</dbReference>
<keyword evidence="5" id="KW-1185">Reference proteome</keyword>
<sequence>MKRSFSILLFILSLIVLASCSSNDSTSSEANNKEENKEDKSLQQPGDSKEKQEWSQDHMPLPTSFAESAEYPLAGEFAGEKYEKDFEGQEEIREKLDQLPKLTEESSPEEIEKMERYVFSLFKEDLEKVDVPIDQWKSMQFTDPDGQTDELRLKENYNVAILLDSSGSMENLEDGKTRMVLAKSAIQDFVKELPENANISLRVYGHVGTGSDEDKKASCSKIEEVFPVGRYDQEKFSNALNQFKPSGWTPMAKAIEQVNQDFKQYDGEQNTNIIYVVSDGVETCNGDPVKAARSLGESNIKPVLNIIGYQVDNEGLAQLKEMAEVSGGNYINAQSHQDLVTEFNQTVDMAKVWSQWNEDSTKALNDLHNTIKTQLDDWYNRQKEQIEREHSNLEAAVNYLDSQEKLDDTVFLDTIDQYRDYFLKIDDEARKQFLDLYDINTDNFLEKHDEVTDRFLEAVN</sequence>
<dbReference type="Proteomes" id="UP000181997">
    <property type="component" value="Unassembled WGS sequence"/>
</dbReference>
<dbReference type="InterPro" id="IPR002035">
    <property type="entry name" value="VWF_A"/>
</dbReference>
<dbReference type="EMBL" id="FMAU01000003">
    <property type="protein sequence ID" value="SCC15336.1"/>
    <property type="molecule type" value="Genomic_DNA"/>
</dbReference>
<dbReference type="Pfam" id="PF00092">
    <property type="entry name" value="VWA"/>
    <property type="match status" value="1"/>
</dbReference>
<feature type="compositionally biased region" description="Basic and acidic residues" evidence="1">
    <location>
        <begin position="31"/>
        <end position="56"/>
    </location>
</feature>
<feature type="domain" description="VWFA" evidence="3">
    <location>
        <begin position="158"/>
        <end position="347"/>
    </location>
</feature>
<evidence type="ECO:0000256" key="2">
    <source>
        <dbReference type="SAM" id="SignalP"/>
    </source>
</evidence>
<keyword evidence="2" id="KW-0732">Signal</keyword>
<organism evidence="4 5">
    <name type="scientific">[Bacillus] enclensis</name>
    <dbReference type="NCBI Taxonomy" id="1402860"/>
    <lineage>
        <taxon>Bacteria</taxon>
        <taxon>Bacillati</taxon>
        <taxon>Bacillota</taxon>
        <taxon>Bacilli</taxon>
        <taxon>Bacillales</taxon>
        <taxon>Bacillaceae</taxon>
        <taxon>Rossellomorea</taxon>
    </lineage>
</organism>
<protein>
    <submittedName>
        <fullName evidence="4">Ca-activated chloride channel family protein</fullName>
    </submittedName>
</protein>
<dbReference type="InterPro" id="IPR036465">
    <property type="entry name" value="vWFA_dom_sf"/>
</dbReference>
<feature type="signal peptide" evidence="2">
    <location>
        <begin position="1"/>
        <end position="18"/>
    </location>
</feature>
<reference evidence="5" key="1">
    <citation type="submission" date="2016-08" db="EMBL/GenBank/DDBJ databases">
        <authorList>
            <person name="Varghese N."/>
            <person name="Submissions Spin"/>
        </authorList>
    </citation>
    <scope>NUCLEOTIDE SEQUENCE [LARGE SCALE GENOMIC DNA]</scope>
    <source>
        <strain evidence="5">SGD-1123</strain>
    </source>
</reference>
<evidence type="ECO:0000256" key="1">
    <source>
        <dbReference type="SAM" id="MobiDB-lite"/>
    </source>
</evidence>
<feature type="region of interest" description="Disordered" evidence="1">
    <location>
        <begin position="22"/>
        <end position="65"/>
    </location>
</feature>
<accession>A0A0V8HGT9</accession>
<dbReference type="SUPFAM" id="SSF53300">
    <property type="entry name" value="vWA-like"/>
    <property type="match status" value="1"/>
</dbReference>
<dbReference type="PROSITE" id="PS51257">
    <property type="entry name" value="PROKAR_LIPOPROTEIN"/>
    <property type="match status" value="1"/>
</dbReference>
<dbReference type="AlphaFoldDB" id="A0A0V8HGT9"/>
<dbReference type="RefSeq" id="WP_058298845.1">
    <property type="nucleotide sequence ID" value="NZ_FMAU01000003.1"/>
</dbReference>